<evidence type="ECO:0000313" key="2">
    <source>
        <dbReference type="EMBL" id="KAL0439011.1"/>
    </source>
</evidence>
<dbReference type="PANTHER" id="PTHR37984:SF5">
    <property type="entry name" value="PROTEIN NYNRIN-LIKE"/>
    <property type="match status" value="1"/>
</dbReference>
<evidence type="ECO:0000259" key="1">
    <source>
        <dbReference type="PROSITE" id="PS50994"/>
    </source>
</evidence>
<feature type="domain" description="Integrase catalytic" evidence="1">
    <location>
        <begin position="2"/>
        <end position="161"/>
    </location>
</feature>
<dbReference type="AlphaFoldDB" id="A0AAW2WCK4"/>
<proteinExistence type="predicted"/>
<organism evidence="2">
    <name type="scientific">Sesamum latifolium</name>
    <dbReference type="NCBI Taxonomy" id="2727402"/>
    <lineage>
        <taxon>Eukaryota</taxon>
        <taxon>Viridiplantae</taxon>
        <taxon>Streptophyta</taxon>
        <taxon>Embryophyta</taxon>
        <taxon>Tracheophyta</taxon>
        <taxon>Spermatophyta</taxon>
        <taxon>Magnoliopsida</taxon>
        <taxon>eudicotyledons</taxon>
        <taxon>Gunneridae</taxon>
        <taxon>Pentapetalae</taxon>
        <taxon>asterids</taxon>
        <taxon>lamiids</taxon>
        <taxon>Lamiales</taxon>
        <taxon>Pedaliaceae</taxon>
        <taxon>Sesamum</taxon>
    </lineage>
</organism>
<dbReference type="InterPro" id="IPR012337">
    <property type="entry name" value="RNaseH-like_sf"/>
</dbReference>
<dbReference type="InterPro" id="IPR050951">
    <property type="entry name" value="Retrovirus_Pol_polyprotein"/>
</dbReference>
<dbReference type="EMBL" id="JACGWN010000008">
    <property type="protein sequence ID" value="KAL0439011.1"/>
    <property type="molecule type" value="Genomic_DNA"/>
</dbReference>
<name>A0AAW2WCK4_9LAMI</name>
<dbReference type="InterPro" id="IPR036397">
    <property type="entry name" value="RNaseH_sf"/>
</dbReference>
<dbReference type="PANTHER" id="PTHR37984">
    <property type="entry name" value="PROTEIN CBG26694"/>
    <property type="match status" value="1"/>
</dbReference>
<sequence length="276" mass="31690">MLSPCPFRQWGIDIVGLFPLAVGQRKFLLVAVDYFTKWVEAEPLARITEGEVMKFIWKNIICHFGISREIISDNGRQFQGRKIQEWCQGLRIKQRFTTVAHPQANGQVEVTNHILVQGIKRRLERVGGNWAEELTSVLWAYRTTPRGSTGETPFSLVYGTEAIISAELGMPSHRVMNFSEECNENLLRENLDLIEELREKAFLCIQRYKNIMINSYNKRVKSRSFQVGDLVLRRIDALKPIGKLDPTWEGPYKVTSIIGKGAYELEDPEGRPLPRP</sequence>
<accession>A0AAW2WCK4</accession>
<dbReference type="Gene3D" id="3.30.420.10">
    <property type="entry name" value="Ribonuclease H-like superfamily/Ribonuclease H"/>
    <property type="match status" value="1"/>
</dbReference>
<dbReference type="InterPro" id="IPR001584">
    <property type="entry name" value="Integrase_cat-core"/>
</dbReference>
<dbReference type="Pfam" id="PF00665">
    <property type="entry name" value="rve"/>
    <property type="match status" value="1"/>
</dbReference>
<dbReference type="GO" id="GO:0003676">
    <property type="term" value="F:nucleic acid binding"/>
    <property type="evidence" value="ECO:0007669"/>
    <property type="project" value="InterPro"/>
</dbReference>
<gene>
    <name evidence="2" type="ORF">Slati_2384100</name>
</gene>
<comment type="caution">
    <text evidence="2">The sequence shown here is derived from an EMBL/GenBank/DDBJ whole genome shotgun (WGS) entry which is preliminary data.</text>
</comment>
<reference evidence="2" key="2">
    <citation type="journal article" date="2024" name="Plant">
        <title>Genomic evolution and insights into agronomic trait innovations of Sesamum species.</title>
        <authorList>
            <person name="Miao H."/>
            <person name="Wang L."/>
            <person name="Qu L."/>
            <person name="Liu H."/>
            <person name="Sun Y."/>
            <person name="Le M."/>
            <person name="Wang Q."/>
            <person name="Wei S."/>
            <person name="Zheng Y."/>
            <person name="Lin W."/>
            <person name="Duan Y."/>
            <person name="Cao H."/>
            <person name="Xiong S."/>
            <person name="Wang X."/>
            <person name="Wei L."/>
            <person name="Li C."/>
            <person name="Ma Q."/>
            <person name="Ju M."/>
            <person name="Zhao R."/>
            <person name="Li G."/>
            <person name="Mu C."/>
            <person name="Tian Q."/>
            <person name="Mei H."/>
            <person name="Zhang T."/>
            <person name="Gao T."/>
            <person name="Zhang H."/>
        </authorList>
    </citation>
    <scope>NUCLEOTIDE SEQUENCE</scope>
    <source>
        <strain evidence="2">KEN1</strain>
    </source>
</reference>
<dbReference type="GO" id="GO:0015074">
    <property type="term" value="P:DNA integration"/>
    <property type="evidence" value="ECO:0007669"/>
    <property type="project" value="InterPro"/>
</dbReference>
<reference evidence="2" key="1">
    <citation type="submission" date="2020-06" db="EMBL/GenBank/DDBJ databases">
        <authorList>
            <person name="Li T."/>
            <person name="Hu X."/>
            <person name="Zhang T."/>
            <person name="Song X."/>
            <person name="Zhang H."/>
            <person name="Dai N."/>
            <person name="Sheng W."/>
            <person name="Hou X."/>
            <person name="Wei L."/>
        </authorList>
    </citation>
    <scope>NUCLEOTIDE SEQUENCE</scope>
    <source>
        <strain evidence="2">KEN1</strain>
        <tissue evidence="2">Leaf</tissue>
    </source>
</reference>
<dbReference type="PROSITE" id="PS50994">
    <property type="entry name" value="INTEGRASE"/>
    <property type="match status" value="1"/>
</dbReference>
<dbReference type="SUPFAM" id="SSF53098">
    <property type="entry name" value="Ribonuclease H-like"/>
    <property type="match status" value="1"/>
</dbReference>
<protein>
    <recommendedName>
        <fullName evidence="1">Integrase catalytic domain-containing protein</fullName>
    </recommendedName>
</protein>